<proteinExistence type="predicted"/>
<dbReference type="KEGG" id="hbv:ABIV_2155"/>
<organism evidence="3 5">
    <name type="scientific">Halarcobacter bivalviorum</name>
    <dbReference type="NCBI Taxonomy" id="663364"/>
    <lineage>
        <taxon>Bacteria</taxon>
        <taxon>Pseudomonadati</taxon>
        <taxon>Campylobacterota</taxon>
        <taxon>Epsilonproteobacteria</taxon>
        <taxon>Campylobacterales</taxon>
        <taxon>Arcobacteraceae</taxon>
        <taxon>Halarcobacter</taxon>
    </lineage>
</organism>
<dbReference type="EMBL" id="PDKM01000003">
    <property type="protein sequence ID" value="RXK10256.1"/>
    <property type="molecule type" value="Genomic_DNA"/>
</dbReference>
<dbReference type="AlphaFoldDB" id="A0AAX2ABZ1"/>
<dbReference type="Gene3D" id="1.25.40.10">
    <property type="entry name" value="Tetratricopeptide repeat domain"/>
    <property type="match status" value="3"/>
</dbReference>
<sequence length="391" mass="45893">MIKKILFLTLICFCTNIFAQMQMSKGTYNSLLKAQKLMEKEDYKTAKSILEKIFANDSKNKYEKSYALQTISNIYIQENKYEKVAKAYEKIISYNAFEKDSLDRIKLSLSKIYLSLEKYKQSLKLSNELLNSKVIKKEELYESFILAFYYTKKYKQSIEYSKKYFSLKDKINESWYKILYSSYVEIKDYNGAIKTMETMVKLFSKNESYWVQLASLYQEKDRLKDSLSTLELAYKNGILKNKNNILYFINISLQNGVYKKANLLLAKAVKDGLIEEDKKIFELLISTHINAKDNELAIKKITNSKFAKEDKYRLILANLYFNKQEYKKSISILDEIKAKHKSDISGEKDILKALCFYELNDKTTSIKILKQALNNPHHKKRAKSILKSLES</sequence>
<feature type="chain" id="PRO_5044718537" evidence="1">
    <location>
        <begin position="20"/>
        <end position="391"/>
    </location>
</feature>
<dbReference type="InterPro" id="IPR019734">
    <property type="entry name" value="TPR_rpt"/>
</dbReference>
<evidence type="ECO:0000313" key="5">
    <source>
        <dbReference type="Proteomes" id="UP000289193"/>
    </source>
</evidence>
<dbReference type="RefSeq" id="WP_114839925.1">
    <property type="nucleotide sequence ID" value="NZ_CP031217.1"/>
</dbReference>
<dbReference type="EMBL" id="CP031217">
    <property type="protein sequence ID" value="AXH13130.1"/>
    <property type="molecule type" value="Genomic_DNA"/>
</dbReference>
<dbReference type="InterPro" id="IPR011990">
    <property type="entry name" value="TPR-like_helical_dom_sf"/>
</dbReference>
<gene>
    <name evidence="2" type="ORF">ABIV_2155</name>
    <name evidence="3" type="ORF">CRV05_07720</name>
</gene>
<name>A0AAX2ABZ1_9BACT</name>
<evidence type="ECO:0000313" key="2">
    <source>
        <dbReference type="EMBL" id="AXH13130.1"/>
    </source>
</evidence>
<keyword evidence="5" id="KW-1185">Reference proteome</keyword>
<feature type="signal peptide" evidence="1">
    <location>
        <begin position="1"/>
        <end position="19"/>
    </location>
</feature>
<dbReference type="Proteomes" id="UP000253850">
    <property type="component" value="Chromosome"/>
</dbReference>
<evidence type="ECO:0000313" key="3">
    <source>
        <dbReference type="EMBL" id="RXK10256.1"/>
    </source>
</evidence>
<evidence type="ECO:0000313" key="4">
    <source>
        <dbReference type="Proteomes" id="UP000253850"/>
    </source>
</evidence>
<dbReference type="SUPFAM" id="SSF48452">
    <property type="entry name" value="TPR-like"/>
    <property type="match status" value="2"/>
</dbReference>
<protein>
    <submittedName>
        <fullName evidence="2">Tetratricopeptide repeat protein</fullName>
    </submittedName>
</protein>
<dbReference type="Pfam" id="PF13181">
    <property type="entry name" value="TPR_8"/>
    <property type="match status" value="1"/>
</dbReference>
<evidence type="ECO:0000256" key="1">
    <source>
        <dbReference type="SAM" id="SignalP"/>
    </source>
</evidence>
<reference evidence="2 4" key="2">
    <citation type="submission" date="2018-07" db="EMBL/GenBank/DDBJ databases">
        <title>Complete genome of the Arcobacter bivalviorum type strain LMG 26154.</title>
        <authorList>
            <person name="Miller W.G."/>
            <person name="Yee E."/>
            <person name="Bono J.L."/>
        </authorList>
    </citation>
    <scope>NUCLEOTIDE SEQUENCE [LARGE SCALE GENOMIC DNA]</scope>
    <source>
        <strain evidence="2 4">LMG 26154</strain>
    </source>
</reference>
<accession>A0AAX2ABZ1</accession>
<keyword evidence="1" id="KW-0732">Signal</keyword>
<reference evidence="3 5" key="1">
    <citation type="submission" date="2017-10" db="EMBL/GenBank/DDBJ databases">
        <title>Genomics of the genus Arcobacter.</title>
        <authorList>
            <person name="Perez-Cataluna A."/>
            <person name="Figueras M.J."/>
        </authorList>
    </citation>
    <scope>NUCLEOTIDE SEQUENCE [LARGE SCALE GENOMIC DNA]</scope>
    <source>
        <strain evidence="3 5">CECT 7835</strain>
    </source>
</reference>
<dbReference type="Proteomes" id="UP000289193">
    <property type="component" value="Unassembled WGS sequence"/>
</dbReference>